<gene>
    <name evidence="1" type="ORF">BOLC4T24058H</name>
</gene>
<protein>
    <submittedName>
        <fullName evidence="1">Uncharacterized protein</fullName>
    </submittedName>
</protein>
<dbReference type="EMBL" id="LR031873">
    <property type="protein sequence ID" value="VDD08532.1"/>
    <property type="molecule type" value="Genomic_DNA"/>
</dbReference>
<dbReference type="AlphaFoldDB" id="A0A3P6CJA4"/>
<organism evidence="1">
    <name type="scientific">Brassica oleracea</name>
    <name type="common">Wild cabbage</name>
    <dbReference type="NCBI Taxonomy" id="3712"/>
    <lineage>
        <taxon>Eukaryota</taxon>
        <taxon>Viridiplantae</taxon>
        <taxon>Streptophyta</taxon>
        <taxon>Embryophyta</taxon>
        <taxon>Tracheophyta</taxon>
        <taxon>Spermatophyta</taxon>
        <taxon>Magnoliopsida</taxon>
        <taxon>eudicotyledons</taxon>
        <taxon>Gunneridae</taxon>
        <taxon>Pentapetalae</taxon>
        <taxon>rosids</taxon>
        <taxon>malvids</taxon>
        <taxon>Brassicales</taxon>
        <taxon>Brassicaceae</taxon>
        <taxon>Brassiceae</taxon>
        <taxon>Brassica</taxon>
    </lineage>
</organism>
<proteinExistence type="predicted"/>
<evidence type="ECO:0000313" key="1">
    <source>
        <dbReference type="EMBL" id="VDD08532.1"/>
    </source>
</evidence>
<reference evidence="1" key="1">
    <citation type="submission" date="2018-11" db="EMBL/GenBank/DDBJ databases">
        <authorList>
            <consortium name="Genoscope - CEA"/>
            <person name="William W."/>
        </authorList>
    </citation>
    <scope>NUCLEOTIDE SEQUENCE</scope>
</reference>
<name>A0A3P6CJA4_BRAOL</name>
<sequence>MGLGRLWHSLVDMDGSTYGDPEPSSERDCTTFRGGSTEMGDGVHASVFDVSKFWNGLQRFDCDDQRASCLAELCDITGED</sequence>
<accession>A0A3P6CJA4</accession>